<dbReference type="EMBL" id="POTY01000006">
    <property type="protein sequence ID" value="PZG23853.1"/>
    <property type="molecule type" value="Genomic_DNA"/>
</dbReference>
<dbReference type="InterPro" id="IPR035906">
    <property type="entry name" value="MetI-like_sf"/>
</dbReference>
<accession>A0A2W2EN77</accession>
<evidence type="ECO:0000256" key="4">
    <source>
        <dbReference type="ARBA" id="ARBA00022692"/>
    </source>
</evidence>
<keyword evidence="4 7" id="KW-0812">Transmembrane</keyword>
<proteinExistence type="inferred from homology"/>
<dbReference type="InterPro" id="IPR000515">
    <property type="entry name" value="MetI-like"/>
</dbReference>
<evidence type="ECO:0000256" key="3">
    <source>
        <dbReference type="ARBA" id="ARBA00022475"/>
    </source>
</evidence>
<protein>
    <submittedName>
        <fullName evidence="9">Sugar ABC transporter permease</fullName>
    </submittedName>
</protein>
<comment type="similarity">
    <text evidence="7">Belongs to the binding-protein-dependent transport system permease family.</text>
</comment>
<keyword evidence="2 7" id="KW-0813">Transport</keyword>
<evidence type="ECO:0000313" key="10">
    <source>
        <dbReference type="Proteomes" id="UP000248924"/>
    </source>
</evidence>
<comment type="caution">
    <text evidence="9">The sequence shown here is derived from an EMBL/GenBank/DDBJ whole genome shotgun (WGS) entry which is preliminary data.</text>
</comment>
<feature type="transmembrane region" description="Helical" evidence="7">
    <location>
        <begin position="137"/>
        <end position="158"/>
    </location>
</feature>
<dbReference type="CDD" id="cd06261">
    <property type="entry name" value="TM_PBP2"/>
    <property type="match status" value="1"/>
</dbReference>
<evidence type="ECO:0000256" key="7">
    <source>
        <dbReference type="RuleBase" id="RU363032"/>
    </source>
</evidence>
<evidence type="ECO:0000256" key="6">
    <source>
        <dbReference type="ARBA" id="ARBA00023136"/>
    </source>
</evidence>
<keyword evidence="10" id="KW-1185">Reference proteome</keyword>
<dbReference type="GO" id="GO:0005886">
    <property type="term" value="C:plasma membrane"/>
    <property type="evidence" value="ECO:0007669"/>
    <property type="project" value="UniProtKB-SubCell"/>
</dbReference>
<comment type="subcellular location">
    <subcellularLocation>
        <location evidence="1 7">Cell membrane</location>
        <topology evidence="1 7">Multi-pass membrane protein</topology>
    </subcellularLocation>
</comment>
<sequence length="306" mass="33282">MSNSTLEAVPVLQPAGTARDSRPRHSLWTRFVMRFGGAVVRGLVLIIGAFWLLPTVGLAVASLRTSADNSASGWWTVLTAPAQLTLDNYAQVLQNERIIGSLWNTVLITVPSTLLVVLIGALGAYALAWLDFPGRDAMFVVVVALIVVPVQVAIVPAARIFRALGIYGEIPAVVAFHVAFGLPFAIFLLRNFFLNIPRDLLEAARLDGAGELMIFARVVLPIGWPAIASLAIFQFLWVWNDLLVALVFATSENAPITYALREQMRSFSSNLDTIGPGAFLSMLVPLVVFFAFQRYFVRGVLAGSVK</sequence>
<keyword evidence="5 7" id="KW-1133">Transmembrane helix</keyword>
<feature type="domain" description="ABC transmembrane type-1" evidence="8">
    <location>
        <begin position="102"/>
        <end position="292"/>
    </location>
</feature>
<reference evidence="9 10" key="1">
    <citation type="submission" date="2018-01" db="EMBL/GenBank/DDBJ databases">
        <title>Draft genome sequence of Jishengella sp. NA12.</title>
        <authorList>
            <person name="Sahin N."/>
            <person name="Ay H."/>
            <person name="Saygin H."/>
        </authorList>
    </citation>
    <scope>NUCLEOTIDE SEQUENCE [LARGE SCALE GENOMIC DNA]</scope>
    <source>
        <strain evidence="9 10">NA12</strain>
    </source>
</reference>
<evidence type="ECO:0000259" key="8">
    <source>
        <dbReference type="PROSITE" id="PS50928"/>
    </source>
</evidence>
<dbReference type="PANTHER" id="PTHR43744:SF4">
    <property type="entry name" value="OSMOPROTECTIVE COMPOUNDS UPTAKE PERMEASE PROTEIN GGTD"/>
    <property type="match status" value="1"/>
</dbReference>
<feature type="transmembrane region" description="Helical" evidence="7">
    <location>
        <begin position="31"/>
        <end position="53"/>
    </location>
</feature>
<dbReference type="AlphaFoldDB" id="A0A2W2EN77"/>
<dbReference type="Proteomes" id="UP000248924">
    <property type="component" value="Unassembled WGS sequence"/>
</dbReference>
<dbReference type="PROSITE" id="PS50928">
    <property type="entry name" value="ABC_TM1"/>
    <property type="match status" value="1"/>
</dbReference>
<dbReference type="OrthoDB" id="9794684at2"/>
<dbReference type="GO" id="GO:0055085">
    <property type="term" value="P:transmembrane transport"/>
    <property type="evidence" value="ECO:0007669"/>
    <property type="project" value="InterPro"/>
</dbReference>
<gene>
    <name evidence="9" type="ORF">C1I95_02170</name>
</gene>
<dbReference type="Gene3D" id="1.10.3720.10">
    <property type="entry name" value="MetI-like"/>
    <property type="match status" value="1"/>
</dbReference>
<keyword evidence="6 7" id="KW-0472">Membrane</keyword>
<evidence type="ECO:0000256" key="5">
    <source>
        <dbReference type="ARBA" id="ARBA00022989"/>
    </source>
</evidence>
<feature type="transmembrane region" description="Helical" evidence="7">
    <location>
        <begin position="274"/>
        <end position="292"/>
    </location>
</feature>
<feature type="transmembrane region" description="Helical" evidence="7">
    <location>
        <begin position="214"/>
        <end position="239"/>
    </location>
</feature>
<organism evidence="9 10">
    <name type="scientific">Micromonospora craterilacus</name>
    <dbReference type="NCBI Taxonomy" id="1655439"/>
    <lineage>
        <taxon>Bacteria</taxon>
        <taxon>Bacillati</taxon>
        <taxon>Actinomycetota</taxon>
        <taxon>Actinomycetes</taxon>
        <taxon>Micromonosporales</taxon>
        <taxon>Micromonosporaceae</taxon>
        <taxon>Micromonospora</taxon>
    </lineage>
</organism>
<keyword evidence="3" id="KW-1003">Cell membrane</keyword>
<dbReference type="Pfam" id="PF00528">
    <property type="entry name" value="BPD_transp_1"/>
    <property type="match status" value="1"/>
</dbReference>
<evidence type="ECO:0000313" key="9">
    <source>
        <dbReference type="EMBL" id="PZG23853.1"/>
    </source>
</evidence>
<name>A0A2W2EN77_9ACTN</name>
<dbReference type="PANTHER" id="PTHR43744">
    <property type="entry name" value="ABC TRANSPORTER PERMEASE PROTEIN MG189-RELATED-RELATED"/>
    <property type="match status" value="1"/>
</dbReference>
<dbReference type="SUPFAM" id="SSF161098">
    <property type="entry name" value="MetI-like"/>
    <property type="match status" value="1"/>
</dbReference>
<evidence type="ECO:0000256" key="2">
    <source>
        <dbReference type="ARBA" id="ARBA00022448"/>
    </source>
</evidence>
<feature type="transmembrane region" description="Helical" evidence="7">
    <location>
        <begin position="106"/>
        <end position="130"/>
    </location>
</feature>
<evidence type="ECO:0000256" key="1">
    <source>
        <dbReference type="ARBA" id="ARBA00004651"/>
    </source>
</evidence>
<feature type="transmembrane region" description="Helical" evidence="7">
    <location>
        <begin position="170"/>
        <end position="193"/>
    </location>
</feature>
<dbReference type="RefSeq" id="WP_111212049.1">
    <property type="nucleotide sequence ID" value="NZ_POTY01000006.1"/>
</dbReference>